<protein>
    <submittedName>
        <fullName evidence="2">Uncharacterized protein</fullName>
    </submittedName>
</protein>
<dbReference type="Proteomes" id="UP000029223">
    <property type="component" value="Unassembled WGS sequence"/>
</dbReference>
<name>A0ABQ0JPF6_9VIBR</name>
<evidence type="ECO:0000256" key="1">
    <source>
        <dbReference type="SAM" id="MobiDB-lite"/>
    </source>
</evidence>
<reference evidence="3" key="1">
    <citation type="submission" date="2014-09" db="EMBL/GenBank/DDBJ databases">
        <title>Vibrio variabilis JCM 19239. (C206) whole genome shotgun sequence.</title>
        <authorList>
            <person name="Sawabe T."/>
            <person name="Meirelles P."/>
            <person name="Nakanishi M."/>
            <person name="Sayaka M."/>
            <person name="Hattori M."/>
            <person name="Ohkuma M."/>
        </authorList>
    </citation>
    <scope>NUCLEOTIDE SEQUENCE [LARGE SCALE GENOMIC DNA]</scope>
    <source>
        <strain evidence="3">JCM 19239</strain>
    </source>
</reference>
<evidence type="ECO:0000313" key="2">
    <source>
        <dbReference type="EMBL" id="GAL30618.1"/>
    </source>
</evidence>
<dbReference type="Gene3D" id="2.60.120.650">
    <property type="entry name" value="Cupin"/>
    <property type="match status" value="1"/>
</dbReference>
<evidence type="ECO:0000313" key="3">
    <source>
        <dbReference type="Proteomes" id="UP000029223"/>
    </source>
</evidence>
<organism evidence="2 3">
    <name type="scientific">Vibrio variabilis</name>
    <dbReference type="NCBI Taxonomy" id="990271"/>
    <lineage>
        <taxon>Bacteria</taxon>
        <taxon>Pseudomonadati</taxon>
        <taxon>Pseudomonadota</taxon>
        <taxon>Gammaproteobacteria</taxon>
        <taxon>Vibrionales</taxon>
        <taxon>Vibrionaceae</taxon>
        <taxon>Vibrio</taxon>
    </lineage>
</organism>
<accession>A0ABQ0JPF6</accession>
<proteinExistence type="predicted"/>
<feature type="region of interest" description="Disordered" evidence="1">
    <location>
        <begin position="44"/>
        <end position="66"/>
    </location>
</feature>
<dbReference type="EMBL" id="BBMS01000103">
    <property type="protein sequence ID" value="GAL30618.1"/>
    <property type="molecule type" value="Genomic_DNA"/>
</dbReference>
<keyword evidence="3" id="KW-1185">Reference proteome</keyword>
<sequence>MAKATHYYQRWIRCFIDPISPEELAGLSMEEEIDSRFVSNANEQWQAEHGPFSEDKFADLGTSTGL</sequence>
<gene>
    <name evidence="2" type="ORF">JCM19239_2237</name>
</gene>
<comment type="caution">
    <text evidence="2">The sequence shown here is derived from an EMBL/GenBank/DDBJ whole genome shotgun (WGS) entry which is preliminary data.</text>
</comment>